<protein>
    <submittedName>
        <fullName evidence="1">Uncharacterized protein</fullName>
    </submittedName>
</protein>
<dbReference type="RefSeq" id="WP_061884622.1">
    <property type="nucleotide sequence ID" value="NZ_CP014282.1"/>
</dbReference>
<dbReference type="Proteomes" id="UP000269847">
    <property type="component" value="Chromosome"/>
</dbReference>
<sequence>MLWLLAYLIVGMVYATFDVHSAVRKEIEKDKENVNTTVVSALITICIFTVIWPVLLTFNIANWFYKKKESECK</sequence>
<evidence type="ECO:0000313" key="1">
    <source>
        <dbReference type="EMBL" id="AYF82691.1"/>
    </source>
</evidence>
<dbReference type="EMBL" id="CP032608">
    <property type="protein sequence ID" value="AYF82691.1"/>
    <property type="molecule type" value="Genomic_DNA"/>
</dbReference>
<organism evidence="1 2">
    <name type="scientific">Bacillus thuringiensis</name>
    <dbReference type="NCBI Taxonomy" id="1428"/>
    <lineage>
        <taxon>Bacteria</taxon>
        <taxon>Bacillati</taxon>
        <taxon>Bacillota</taxon>
        <taxon>Bacilli</taxon>
        <taxon>Bacillales</taxon>
        <taxon>Bacillaceae</taxon>
        <taxon>Bacillus</taxon>
        <taxon>Bacillus cereus group</taxon>
    </lineage>
</organism>
<evidence type="ECO:0000313" key="2">
    <source>
        <dbReference type="Proteomes" id="UP000269847"/>
    </source>
</evidence>
<name>A0A9W3VCK2_BACTU</name>
<dbReference type="AlphaFoldDB" id="A0A9W3VCK2"/>
<gene>
    <name evidence="1" type="ORF">D7J84_16740</name>
</gene>
<proteinExistence type="predicted"/>
<reference evidence="1 2" key="1">
    <citation type="submission" date="2018-09" db="EMBL/GenBank/DDBJ databases">
        <title>Complete genome of Bacillus thuringiensis strain QZL38.</title>
        <authorList>
            <person name="Song F."/>
        </authorList>
    </citation>
    <scope>NUCLEOTIDE SEQUENCE [LARGE SCALE GENOMIC DNA]</scope>
    <source>
        <strain evidence="1 2">QZL38</strain>
    </source>
</reference>
<accession>A0A9W3VCK2</accession>